<comment type="caution">
    <text evidence="8">The sequence shown here is derived from an EMBL/GenBank/DDBJ whole genome shotgun (WGS) entry which is preliminary data.</text>
</comment>
<dbReference type="EMBL" id="BRXU01000002">
    <property type="protein sequence ID" value="GLC49384.1"/>
    <property type="molecule type" value="Genomic_DNA"/>
</dbReference>
<dbReference type="GO" id="GO:0006508">
    <property type="term" value="P:proteolysis"/>
    <property type="evidence" value="ECO:0007669"/>
    <property type="project" value="UniProtKB-KW"/>
</dbReference>
<dbReference type="PROSITE" id="PS51892">
    <property type="entry name" value="SUBTILASE"/>
    <property type="match status" value="1"/>
</dbReference>
<keyword evidence="2" id="KW-0645">Protease</keyword>
<evidence type="ECO:0000256" key="6">
    <source>
        <dbReference type="SAM" id="MobiDB-lite"/>
    </source>
</evidence>
<gene>
    <name evidence="8" type="primary">PLEST006511</name>
    <name evidence="8" type="ORF">PLESTB_000213600</name>
</gene>
<evidence type="ECO:0000256" key="2">
    <source>
        <dbReference type="ARBA" id="ARBA00022670"/>
    </source>
</evidence>
<evidence type="ECO:0000256" key="4">
    <source>
        <dbReference type="ARBA" id="ARBA00022825"/>
    </source>
</evidence>
<reference evidence="8 9" key="1">
    <citation type="journal article" date="2023" name="Commun. Biol.">
        <title>Reorganization of the ancestral sex-determining regions during the evolution of trioecy in Pleodorina starrii.</title>
        <authorList>
            <person name="Takahashi K."/>
            <person name="Suzuki S."/>
            <person name="Kawai-Toyooka H."/>
            <person name="Yamamoto K."/>
            <person name="Hamaji T."/>
            <person name="Ootsuki R."/>
            <person name="Yamaguchi H."/>
            <person name="Kawachi M."/>
            <person name="Higashiyama T."/>
            <person name="Nozaki H."/>
        </authorList>
    </citation>
    <scope>NUCLEOTIDE SEQUENCE [LARGE SCALE GENOMIC DNA]</scope>
    <source>
        <strain evidence="8 9">NIES-4479</strain>
    </source>
</reference>
<dbReference type="PROSITE" id="PS00136">
    <property type="entry name" value="SUBTILASE_ASP"/>
    <property type="match status" value="1"/>
</dbReference>
<evidence type="ECO:0000256" key="5">
    <source>
        <dbReference type="PROSITE-ProRule" id="PRU01240"/>
    </source>
</evidence>
<dbReference type="GO" id="GO:0004252">
    <property type="term" value="F:serine-type endopeptidase activity"/>
    <property type="evidence" value="ECO:0007669"/>
    <property type="project" value="InterPro"/>
</dbReference>
<evidence type="ECO:0000313" key="8">
    <source>
        <dbReference type="EMBL" id="GLC49384.1"/>
    </source>
</evidence>
<dbReference type="InterPro" id="IPR050131">
    <property type="entry name" value="Peptidase_S8_subtilisin-like"/>
</dbReference>
<dbReference type="PANTHER" id="PTHR43806">
    <property type="entry name" value="PEPTIDASE S8"/>
    <property type="match status" value="1"/>
</dbReference>
<dbReference type="PANTHER" id="PTHR43806:SF11">
    <property type="entry name" value="CEREVISIN-RELATED"/>
    <property type="match status" value="1"/>
</dbReference>
<dbReference type="Pfam" id="PF00082">
    <property type="entry name" value="Peptidase_S8"/>
    <property type="match status" value="1"/>
</dbReference>
<dbReference type="OrthoDB" id="640735at2759"/>
<comment type="caution">
    <text evidence="5">Lacks conserved residue(s) required for the propagation of feature annotation.</text>
</comment>
<name>A0A9W6BC77_9CHLO</name>
<keyword evidence="3" id="KW-0378">Hydrolase</keyword>
<accession>A0A9W6BC77</accession>
<organism evidence="8 9">
    <name type="scientific">Pleodorina starrii</name>
    <dbReference type="NCBI Taxonomy" id="330485"/>
    <lineage>
        <taxon>Eukaryota</taxon>
        <taxon>Viridiplantae</taxon>
        <taxon>Chlorophyta</taxon>
        <taxon>core chlorophytes</taxon>
        <taxon>Chlorophyceae</taxon>
        <taxon>CS clade</taxon>
        <taxon>Chlamydomonadales</taxon>
        <taxon>Volvocaceae</taxon>
        <taxon>Pleodorina</taxon>
    </lineage>
</organism>
<dbReference type="InterPro" id="IPR015500">
    <property type="entry name" value="Peptidase_S8_subtilisin-rel"/>
</dbReference>
<keyword evidence="9" id="KW-1185">Reference proteome</keyword>
<feature type="domain" description="Peptidase S8/S53" evidence="7">
    <location>
        <begin position="79"/>
        <end position="170"/>
    </location>
</feature>
<comment type="similarity">
    <text evidence="1 5">Belongs to the peptidase S8 family.</text>
</comment>
<dbReference type="PRINTS" id="PR00723">
    <property type="entry name" value="SUBTILISIN"/>
</dbReference>
<feature type="compositionally biased region" description="Low complexity" evidence="6">
    <location>
        <begin position="31"/>
        <end position="43"/>
    </location>
</feature>
<dbReference type="SUPFAM" id="SSF52743">
    <property type="entry name" value="Subtilisin-like"/>
    <property type="match status" value="1"/>
</dbReference>
<dbReference type="InterPro" id="IPR000209">
    <property type="entry name" value="Peptidase_S8/S53_dom"/>
</dbReference>
<protein>
    <recommendedName>
        <fullName evidence="7">Peptidase S8/S53 domain-containing protein</fullName>
    </recommendedName>
</protein>
<dbReference type="InterPro" id="IPR036852">
    <property type="entry name" value="Peptidase_S8/S53_dom_sf"/>
</dbReference>
<dbReference type="GO" id="GO:0005615">
    <property type="term" value="C:extracellular space"/>
    <property type="evidence" value="ECO:0007669"/>
    <property type="project" value="TreeGrafter"/>
</dbReference>
<dbReference type="InterPro" id="IPR023827">
    <property type="entry name" value="Peptidase_S8_Asp-AS"/>
</dbReference>
<evidence type="ECO:0000259" key="7">
    <source>
        <dbReference type="Pfam" id="PF00082"/>
    </source>
</evidence>
<evidence type="ECO:0000256" key="1">
    <source>
        <dbReference type="ARBA" id="ARBA00011073"/>
    </source>
</evidence>
<proteinExistence type="inferred from homology"/>
<sequence length="175" mass="18669">MDTAARIRSGLSYAEYQVGDQLQTEAEETEASQQQASSGGARSAARRLPEQLDPVTWGLDRIDQAKLPLDQIYHYDSVGTGVHVYILDSGIRATHQQFRIMAPAYIQKQGQPIQTVNGTRVVAGFSAYGGTGPDSTTDDCFGHGTHVAATIGGLDNGVAKNVTLHPVKASATQLL</sequence>
<feature type="region of interest" description="Disordered" evidence="6">
    <location>
        <begin position="22"/>
        <end position="49"/>
    </location>
</feature>
<dbReference type="Gene3D" id="3.40.50.200">
    <property type="entry name" value="Peptidase S8/S53 domain"/>
    <property type="match status" value="1"/>
</dbReference>
<dbReference type="Proteomes" id="UP001165080">
    <property type="component" value="Unassembled WGS sequence"/>
</dbReference>
<evidence type="ECO:0000313" key="9">
    <source>
        <dbReference type="Proteomes" id="UP001165080"/>
    </source>
</evidence>
<keyword evidence="4" id="KW-0720">Serine protease</keyword>
<evidence type="ECO:0000256" key="3">
    <source>
        <dbReference type="ARBA" id="ARBA00022801"/>
    </source>
</evidence>
<dbReference type="AlphaFoldDB" id="A0A9W6BC77"/>